<evidence type="ECO:0000256" key="1">
    <source>
        <dbReference type="ARBA" id="ARBA00007749"/>
    </source>
</evidence>
<dbReference type="InterPro" id="IPR036866">
    <property type="entry name" value="RibonucZ/Hydroxyglut_hydro"/>
</dbReference>
<evidence type="ECO:0000313" key="8">
    <source>
        <dbReference type="Proteomes" id="UP000217676"/>
    </source>
</evidence>
<dbReference type="Gene3D" id="3.60.15.10">
    <property type="entry name" value="Ribonuclease Z/Hydroxyacylglutathione hydrolase-like"/>
    <property type="match status" value="1"/>
</dbReference>
<gene>
    <name evidence="7" type="ORF">SLA_4191</name>
</gene>
<organism evidence="7 8">
    <name type="scientific">Streptomyces laurentii</name>
    <dbReference type="NCBI Taxonomy" id="39478"/>
    <lineage>
        <taxon>Bacteria</taxon>
        <taxon>Bacillati</taxon>
        <taxon>Actinomycetota</taxon>
        <taxon>Actinomycetes</taxon>
        <taxon>Kitasatosporales</taxon>
        <taxon>Streptomycetaceae</taxon>
        <taxon>Streptomyces</taxon>
    </lineage>
</organism>
<feature type="domain" description="Metallo-beta-lactamase" evidence="6">
    <location>
        <begin position="202"/>
        <end position="409"/>
    </location>
</feature>
<keyword evidence="2" id="KW-0479">Metal-binding</keyword>
<dbReference type="GO" id="GO:0046872">
    <property type="term" value="F:metal ion binding"/>
    <property type="evidence" value="ECO:0007669"/>
    <property type="project" value="UniProtKB-KW"/>
</dbReference>
<dbReference type="KEGG" id="slau:SLA_4191"/>
<evidence type="ECO:0000259" key="6">
    <source>
        <dbReference type="SMART" id="SM00849"/>
    </source>
</evidence>
<dbReference type="Proteomes" id="UP000217676">
    <property type="component" value="Chromosome"/>
</dbReference>
<dbReference type="InterPro" id="IPR051013">
    <property type="entry name" value="MBL_superfamily_lactonases"/>
</dbReference>
<sequence length="434" mass="46648">MDGPFQRGREGGPSNRAQIGVQSRVYSTTLPSRCIHSDACEAGDVRVRPEALARGEVVVVAPALCPHVTGRSALNSTSTADRWDDVDHFGGSGGPLSHIGPLPGPRGRPDGVPHGADPSPVENALKGENTMSHVHTAHPGATGHDELVPSRYALKVGDIDVTVISDGVLPITTSTLAANVERAELDAWLKDMYLPQEVCDWPLNVAVLRSGDRTIIVDSGLGTEFPGFPRAGQLAARLDAAGIDPASVTDVVLTHLHMDHVGGLLVEGLRGRLRKDVRVHVAAAEAEFWGTPDFTKTVMPGPVPDVLRQTASRFLDVYRGRLRTFEKEYEVAPGVVMERTGGHTPGHSIIRLESGGDRLMFAGDAVFQTGFDKPDWHNGFDHDPEEAIRVRRRLLTELSETGGQLLASHLSFPSVCHVGADGNTFRVVPAVWDH</sequence>
<dbReference type="SUPFAM" id="SSF56281">
    <property type="entry name" value="Metallo-hydrolase/oxidoreductase"/>
    <property type="match status" value="1"/>
</dbReference>
<accession>A0A160P118</accession>
<dbReference type="PANTHER" id="PTHR42978:SF6">
    <property type="entry name" value="QUORUM-QUENCHING LACTONASE YTNP-RELATED"/>
    <property type="match status" value="1"/>
</dbReference>
<evidence type="ECO:0000313" key="7">
    <source>
        <dbReference type="EMBL" id="BAU85079.1"/>
    </source>
</evidence>
<feature type="region of interest" description="Disordered" evidence="5">
    <location>
        <begin position="1"/>
        <end position="21"/>
    </location>
</feature>
<name>A0A160P118_STRLU</name>
<dbReference type="GO" id="GO:0016787">
    <property type="term" value="F:hydrolase activity"/>
    <property type="evidence" value="ECO:0007669"/>
    <property type="project" value="UniProtKB-KW"/>
</dbReference>
<keyword evidence="8" id="KW-1185">Reference proteome</keyword>
<dbReference type="Pfam" id="PF00753">
    <property type="entry name" value="Lactamase_B"/>
    <property type="match status" value="1"/>
</dbReference>
<dbReference type="EMBL" id="AP017424">
    <property type="protein sequence ID" value="BAU85079.1"/>
    <property type="molecule type" value="Genomic_DNA"/>
</dbReference>
<dbReference type="CDD" id="cd07720">
    <property type="entry name" value="OPHC2-like_MBL-fold"/>
    <property type="match status" value="1"/>
</dbReference>
<keyword evidence="4" id="KW-0862">Zinc</keyword>
<dbReference type="InterPro" id="IPR001279">
    <property type="entry name" value="Metallo-B-lactamas"/>
</dbReference>
<keyword evidence="3 7" id="KW-0378">Hydrolase</keyword>
<dbReference type="PANTHER" id="PTHR42978">
    <property type="entry name" value="QUORUM-QUENCHING LACTONASE YTNP-RELATED-RELATED"/>
    <property type="match status" value="1"/>
</dbReference>
<evidence type="ECO:0000256" key="2">
    <source>
        <dbReference type="ARBA" id="ARBA00022723"/>
    </source>
</evidence>
<comment type="similarity">
    <text evidence="1">Belongs to the metallo-beta-lactamase superfamily.</text>
</comment>
<evidence type="ECO:0000256" key="3">
    <source>
        <dbReference type="ARBA" id="ARBA00022801"/>
    </source>
</evidence>
<proteinExistence type="inferred from homology"/>
<dbReference type="SMART" id="SM00849">
    <property type="entry name" value="Lactamase_B"/>
    <property type="match status" value="1"/>
</dbReference>
<evidence type="ECO:0000256" key="5">
    <source>
        <dbReference type="SAM" id="MobiDB-lite"/>
    </source>
</evidence>
<evidence type="ECO:0000256" key="4">
    <source>
        <dbReference type="ARBA" id="ARBA00022833"/>
    </source>
</evidence>
<protein>
    <submittedName>
        <fullName evidence="7">Zn-dependent hydrolase, including glyoxylase</fullName>
    </submittedName>
</protein>
<dbReference type="AlphaFoldDB" id="A0A160P118"/>
<feature type="region of interest" description="Disordered" evidence="5">
    <location>
        <begin position="69"/>
        <end position="119"/>
    </location>
</feature>
<reference evidence="7 8" key="1">
    <citation type="journal article" date="2016" name="Genome Announc.">
        <title>Complete Genome Sequence of Thiostrepton-Producing Streptomyces laurentii ATCC 31255.</title>
        <authorList>
            <person name="Doi K."/>
            <person name="Fujino Y."/>
            <person name="Nagayoshi Y."/>
            <person name="Ohshima T."/>
            <person name="Ogata S."/>
        </authorList>
    </citation>
    <scope>NUCLEOTIDE SEQUENCE [LARGE SCALE GENOMIC DNA]</scope>
    <source>
        <strain evidence="7 8">ATCC 31255</strain>
    </source>
</reference>